<dbReference type="GO" id="GO:0009117">
    <property type="term" value="P:nucleotide metabolic process"/>
    <property type="evidence" value="ECO:0007669"/>
    <property type="project" value="UniProtKB-KW"/>
</dbReference>
<dbReference type="Gene3D" id="3.90.950.10">
    <property type="match status" value="1"/>
</dbReference>
<evidence type="ECO:0000256" key="11">
    <source>
        <dbReference type="RuleBase" id="RU003781"/>
    </source>
</evidence>
<feature type="binding site" evidence="10">
    <location>
        <position position="177"/>
    </location>
    <ligand>
        <name>substrate</name>
    </ligand>
</feature>
<dbReference type="Proteomes" id="UP000030940">
    <property type="component" value="Chromosome"/>
</dbReference>
<keyword evidence="4 10" id="KW-0547">Nucleotide-binding</keyword>
<dbReference type="InterPro" id="IPR002637">
    <property type="entry name" value="RdgB/HAM1"/>
</dbReference>
<evidence type="ECO:0000256" key="9">
    <source>
        <dbReference type="ARBA" id="ARBA00052017"/>
    </source>
</evidence>
<feature type="binding site" evidence="10">
    <location>
        <begin position="155"/>
        <end position="158"/>
    </location>
    <ligand>
        <name>substrate</name>
    </ligand>
</feature>
<feature type="binding site" evidence="10">
    <location>
        <position position="68"/>
    </location>
    <ligand>
        <name>Mg(2+)</name>
        <dbReference type="ChEBI" id="CHEBI:18420"/>
    </ligand>
</feature>
<feature type="binding site" evidence="10">
    <location>
        <position position="69"/>
    </location>
    <ligand>
        <name>substrate</name>
    </ligand>
</feature>
<comment type="subunit">
    <text evidence="2 10">Homodimer.</text>
</comment>
<feature type="binding site" evidence="10">
    <location>
        <begin position="182"/>
        <end position="183"/>
    </location>
    <ligand>
        <name>substrate</name>
    </ligand>
</feature>
<dbReference type="SUPFAM" id="SSF52972">
    <property type="entry name" value="ITPase-like"/>
    <property type="match status" value="1"/>
</dbReference>
<dbReference type="GO" id="GO:0036220">
    <property type="term" value="F:ITP diphosphatase activity"/>
    <property type="evidence" value="ECO:0007669"/>
    <property type="project" value="UniProtKB-UniRule"/>
</dbReference>
<dbReference type="AlphaFoldDB" id="A0A0A7V1M1"/>
<dbReference type="InterPro" id="IPR029001">
    <property type="entry name" value="ITPase-like_fam"/>
</dbReference>
<proteinExistence type="inferred from homology"/>
<dbReference type="GO" id="GO:0005829">
    <property type="term" value="C:cytosol"/>
    <property type="evidence" value="ECO:0007669"/>
    <property type="project" value="TreeGrafter"/>
</dbReference>
<evidence type="ECO:0000256" key="1">
    <source>
        <dbReference type="ARBA" id="ARBA00008023"/>
    </source>
</evidence>
<dbReference type="GO" id="GO:0036222">
    <property type="term" value="F:XTP diphosphatase activity"/>
    <property type="evidence" value="ECO:0007669"/>
    <property type="project" value="UniProtKB-UniRule"/>
</dbReference>
<dbReference type="PANTHER" id="PTHR11067">
    <property type="entry name" value="INOSINE TRIPHOSPHATE PYROPHOSPHATASE/HAM1 PROTEIN"/>
    <property type="match status" value="1"/>
</dbReference>
<keyword evidence="3 10" id="KW-0479">Metal-binding</keyword>
<accession>A0A0A7V1M1</accession>
<dbReference type="HOGENOM" id="CLU_082080_0_2_12"/>
<dbReference type="KEGG" id="bchi:OY14_01215"/>
<evidence type="ECO:0000256" key="10">
    <source>
        <dbReference type="HAMAP-Rule" id="MF_01405"/>
    </source>
</evidence>
<comment type="function">
    <text evidence="10">Pyrophosphatase that catalyzes the hydrolysis of nucleoside triphosphates to their monophosphate derivatives, with a high preference for the non-canonical purine nucleotides XTP (xanthosine triphosphate), dITP (deoxyinosine triphosphate) and ITP. Seems to function as a house-cleaning enzyme that removes non-canonical purine nucleotides from the nucleotide pool, thus preventing their incorporation into DNA/RNA and avoiding chromosomal lesions.</text>
</comment>
<keyword evidence="13" id="KW-1185">Reference proteome</keyword>
<evidence type="ECO:0000256" key="6">
    <source>
        <dbReference type="ARBA" id="ARBA00022842"/>
    </source>
</evidence>
<dbReference type="NCBIfam" id="NF011400">
    <property type="entry name" value="PRK14825.1"/>
    <property type="match status" value="1"/>
</dbReference>
<dbReference type="STRING" id="1245910.OY14_01215"/>
<dbReference type="EMBL" id="CP009910">
    <property type="protein sequence ID" value="AJA90077.1"/>
    <property type="molecule type" value="Genomic_DNA"/>
</dbReference>
<evidence type="ECO:0000256" key="2">
    <source>
        <dbReference type="ARBA" id="ARBA00011738"/>
    </source>
</evidence>
<dbReference type="GO" id="GO:0035870">
    <property type="term" value="F:dITP diphosphatase activity"/>
    <property type="evidence" value="ECO:0007669"/>
    <property type="project" value="UniProtKB-UniRule"/>
</dbReference>
<dbReference type="GO" id="GO:0000166">
    <property type="term" value="F:nucleotide binding"/>
    <property type="evidence" value="ECO:0007669"/>
    <property type="project" value="UniProtKB-KW"/>
</dbReference>
<evidence type="ECO:0000313" key="12">
    <source>
        <dbReference type="EMBL" id="AJA90077.1"/>
    </source>
</evidence>
<keyword evidence="6 10" id="KW-0460">Magnesium</keyword>
<comment type="catalytic activity">
    <reaction evidence="9 10">
        <text>XTP + H2O = XMP + diphosphate + H(+)</text>
        <dbReference type="Rhea" id="RHEA:28610"/>
        <dbReference type="ChEBI" id="CHEBI:15377"/>
        <dbReference type="ChEBI" id="CHEBI:15378"/>
        <dbReference type="ChEBI" id="CHEBI:33019"/>
        <dbReference type="ChEBI" id="CHEBI:57464"/>
        <dbReference type="ChEBI" id="CHEBI:61314"/>
        <dbReference type="EC" id="3.6.1.66"/>
    </reaction>
</comment>
<organism evidence="12 13">
    <name type="scientific">Borreliella chilensis</name>
    <dbReference type="NCBI Taxonomy" id="1245910"/>
    <lineage>
        <taxon>Bacteria</taxon>
        <taxon>Pseudomonadati</taxon>
        <taxon>Spirochaetota</taxon>
        <taxon>Spirochaetia</taxon>
        <taxon>Spirochaetales</taxon>
        <taxon>Borreliaceae</taxon>
        <taxon>Borreliella</taxon>
    </lineage>
</organism>
<name>A0A0A7V1M1_9SPIR</name>
<dbReference type="HAMAP" id="MF_01405">
    <property type="entry name" value="Non_canon_purine_NTPase"/>
    <property type="match status" value="1"/>
</dbReference>
<comment type="caution">
    <text evidence="10">Lacks conserved residue(s) required for the propagation of feature annotation.</text>
</comment>
<dbReference type="GO" id="GO:0017111">
    <property type="term" value="F:ribonucleoside triphosphate phosphatase activity"/>
    <property type="evidence" value="ECO:0007669"/>
    <property type="project" value="InterPro"/>
</dbReference>
<dbReference type="FunFam" id="3.90.950.10:FF:000001">
    <property type="entry name" value="dITP/XTP pyrophosphatase"/>
    <property type="match status" value="1"/>
</dbReference>
<dbReference type="CDD" id="cd00515">
    <property type="entry name" value="HAM1"/>
    <property type="match status" value="1"/>
</dbReference>
<evidence type="ECO:0000256" key="4">
    <source>
        <dbReference type="ARBA" id="ARBA00022741"/>
    </source>
</evidence>
<comment type="catalytic activity">
    <reaction evidence="8 10">
        <text>dITP + H2O = dIMP + diphosphate + H(+)</text>
        <dbReference type="Rhea" id="RHEA:28342"/>
        <dbReference type="ChEBI" id="CHEBI:15377"/>
        <dbReference type="ChEBI" id="CHEBI:15378"/>
        <dbReference type="ChEBI" id="CHEBI:33019"/>
        <dbReference type="ChEBI" id="CHEBI:61194"/>
        <dbReference type="ChEBI" id="CHEBI:61382"/>
        <dbReference type="EC" id="3.6.1.66"/>
    </reaction>
</comment>
<reference evidence="12 13" key="1">
    <citation type="journal article" date="2015" name="Genome Announc.">
        <title>Genome Sequence of Borrelia chilensis VA1, a South American Member of the Lyme Borreliosis Group.</title>
        <authorList>
            <person name="Huang W."/>
            <person name="Ojaimi C."/>
            <person name="Fallon J.T."/>
            <person name="Travisany D."/>
            <person name="Maass A."/>
            <person name="Ivanova L."/>
            <person name="Tomova A."/>
            <person name="Gonzalez-Acuna D."/>
            <person name="Godfrey H.P."/>
            <person name="Cabello F.C."/>
        </authorList>
    </citation>
    <scope>NUCLEOTIDE SEQUENCE [LARGE SCALE GENOMIC DNA]</scope>
    <source>
        <strain evidence="12 13">VA1</strain>
    </source>
</reference>
<dbReference type="NCBIfam" id="TIGR00042">
    <property type="entry name" value="RdgB/HAM1 family non-canonical purine NTP pyrophosphatase"/>
    <property type="match status" value="1"/>
</dbReference>
<comment type="catalytic activity">
    <reaction evidence="10">
        <text>ITP + H2O = IMP + diphosphate + H(+)</text>
        <dbReference type="Rhea" id="RHEA:29399"/>
        <dbReference type="ChEBI" id="CHEBI:15377"/>
        <dbReference type="ChEBI" id="CHEBI:15378"/>
        <dbReference type="ChEBI" id="CHEBI:33019"/>
        <dbReference type="ChEBI" id="CHEBI:58053"/>
        <dbReference type="ChEBI" id="CHEBI:61402"/>
        <dbReference type="EC" id="3.6.1.66"/>
    </reaction>
</comment>
<protein>
    <recommendedName>
        <fullName evidence="10">dITP/XTP pyrophosphatase</fullName>
        <ecNumber evidence="10">3.6.1.66</ecNumber>
    </recommendedName>
    <alternativeName>
        <fullName evidence="10">Non-canonical purine NTP pyrophosphatase</fullName>
    </alternativeName>
    <alternativeName>
        <fullName evidence="10">Non-standard purine NTP pyrophosphatase</fullName>
    </alternativeName>
    <alternativeName>
        <fullName evidence="10">Nucleoside-triphosphate diphosphatase</fullName>
    </alternativeName>
    <alternativeName>
        <fullName evidence="10">Nucleoside-triphosphate pyrophosphatase</fullName>
        <shortName evidence="10">NTPase</shortName>
    </alternativeName>
</protein>
<dbReference type="GO" id="GO:0009146">
    <property type="term" value="P:purine nucleoside triphosphate catabolic process"/>
    <property type="evidence" value="ECO:0007669"/>
    <property type="project" value="UniProtKB-UniRule"/>
</dbReference>
<feature type="binding site" evidence="10">
    <location>
        <begin position="8"/>
        <end position="13"/>
    </location>
    <ligand>
        <name>substrate</name>
    </ligand>
</feature>
<evidence type="ECO:0000256" key="7">
    <source>
        <dbReference type="ARBA" id="ARBA00023080"/>
    </source>
</evidence>
<comment type="cofactor">
    <cofactor evidence="10">
        <name>Mg(2+)</name>
        <dbReference type="ChEBI" id="CHEBI:18420"/>
    </cofactor>
    <text evidence="10">Binds 1 Mg(2+) ion per subunit.</text>
</comment>
<dbReference type="InterPro" id="IPR020922">
    <property type="entry name" value="dITP/XTP_pyrophosphatase"/>
</dbReference>
<evidence type="ECO:0000256" key="3">
    <source>
        <dbReference type="ARBA" id="ARBA00022723"/>
    </source>
</evidence>
<keyword evidence="7 10" id="KW-0546">Nucleotide metabolism</keyword>
<sequence length="201" mass="23137">MKTLFFATANENKINEVKNILNIPNLSLIVPQNFNIKETGKTFKENSLLKAKTLFEILNKNQNVFGEDSGLCIEALNLEPGIYSKRYDNYKLGKKLNTNEKNQFILDLMKNEKNRHAYFICNISYISNNGQISNFEGIIEGKIALSLNDNKTYGFGYDTIFLTKNNKKLSDLKLEEKNKISHRGIAFLKFKKFLLESLFNS</sequence>
<gene>
    <name evidence="12" type="ORF">OY14_01215</name>
</gene>
<comment type="similarity">
    <text evidence="1 10 11">Belongs to the HAM1 NTPase family.</text>
</comment>
<evidence type="ECO:0000256" key="5">
    <source>
        <dbReference type="ARBA" id="ARBA00022801"/>
    </source>
</evidence>
<dbReference type="GO" id="GO:0046872">
    <property type="term" value="F:metal ion binding"/>
    <property type="evidence" value="ECO:0007669"/>
    <property type="project" value="UniProtKB-KW"/>
</dbReference>
<dbReference type="EC" id="3.6.1.66" evidence="10"/>
<dbReference type="Pfam" id="PF01725">
    <property type="entry name" value="Ham1p_like"/>
    <property type="match status" value="1"/>
</dbReference>
<feature type="active site" description="Proton acceptor" evidence="10">
    <location>
        <position position="68"/>
    </location>
</feature>
<evidence type="ECO:0000256" key="8">
    <source>
        <dbReference type="ARBA" id="ARBA00051875"/>
    </source>
</evidence>
<keyword evidence="5 10" id="KW-0378">Hydrolase</keyword>
<evidence type="ECO:0000313" key="13">
    <source>
        <dbReference type="Proteomes" id="UP000030940"/>
    </source>
</evidence>
<dbReference type="PANTHER" id="PTHR11067:SF9">
    <property type="entry name" value="INOSINE TRIPHOSPHATE PYROPHOSPHATASE"/>
    <property type="match status" value="1"/>
</dbReference>